<dbReference type="AlphaFoldDB" id="A0A6P8IX83"/>
<feature type="region of interest" description="Disordered" evidence="1">
    <location>
        <begin position="1"/>
        <end position="111"/>
    </location>
</feature>
<reference evidence="3" key="1">
    <citation type="submission" date="2025-08" db="UniProtKB">
        <authorList>
            <consortium name="RefSeq"/>
        </authorList>
    </citation>
    <scope>IDENTIFICATION</scope>
    <source>
        <tissue evidence="3">Tentacle</tissue>
    </source>
</reference>
<dbReference type="InParanoid" id="A0A6P8IX83"/>
<feature type="compositionally biased region" description="Polar residues" evidence="1">
    <location>
        <begin position="1"/>
        <end position="35"/>
    </location>
</feature>
<evidence type="ECO:0000256" key="1">
    <source>
        <dbReference type="SAM" id="MobiDB-lite"/>
    </source>
</evidence>
<evidence type="ECO:0000313" key="2">
    <source>
        <dbReference type="Proteomes" id="UP000515163"/>
    </source>
</evidence>
<keyword evidence="2" id="KW-1185">Reference proteome</keyword>
<name>A0A6P8IX83_ACTTE</name>
<feature type="compositionally biased region" description="Polar residues" evidence="1">
    <location>
        <begin position="85"/>
        <end position="100"/>
    </location>
</feature>
<dbReference type="OrthoDB" id="10330801at2759"/>
<proteinExistence type="predicted"/>
<sequence length="141" mass="15723">MGTRSSLENFNSKRTTEYSTRINRPPMQSTLQTIHSSEKALSMNSLNEQSDDSHHRNGSVCSTDSSPSNSESQPSRPQRPRSAPGNQSADSNTISRTQGVQLHVPSLDANGLPETRRMAVCEANDEAEKARTRMRVYKKRF</sequence>
<organism evidence="2 3">
    <name type="scientific">Actinia tenebrosa</name>
    <name type="common">Australian red waratah sea anemone</name>
    <dbReference type="NCBI Taxonomy" id="6105"/>
    <lineage>
        <taxon>Eukaryota</taxon>
        <taxon>Metazoa</taxon>
        <taxon>Cnidaria</taxon>
        <taxon>Anthozoa</taxon>
        <taxon>Hexacorallia</taxon>
        <taxon>Actiniaria</taxon>
        <taxon>Actiniidae</taxon>
        <taxon>Actinia</taxon>
    </lineage>
</organism>
<gene>
    <name evidence="3" type="primary">LOC116305868</name>
</gene>
<dbReference type="RefSeq" id="XP_031571707.1">
    <property type="nucleotide sequence ID" value="XM_031715847.1"/>
</dbReference>
<evidence type="ECO:0000313" key="3">
    <source>
        <dbReference type="RefSeq" id="XP_031571707.1"/>
    </source>
</evidence>
<accession>A0A6P8IX83</accession>
<feature type="compositionally biased region" description="Low complexity" evidence="1">
    <location>
        <begin position="65"/>
        <end position="84"/>
    </location>
</feature>
<dbReference type="GeneID" id="116305868"/>
<protein>
    <submittedName>
        <fullName evidence="3">Uncharacterized protein LOC116305868</fullName>
    </submittedName>
</protein>
<dbReference type="Proteomes" id="UP000515163">
    <property type="component" value="Unplaced"/>
</dbReference>
<dbReference type="KEGG" id="aten:116305868"/>